<accession>A0ABQ8IYQ6</accession>
<proteinExistence type="predicted"/>
<keyword evidence="2" id="KW-1185">Reference proteome</keyword>
<reference evidence="1 2" key="1">
    <citation type="journal article" date="2018" name="J. Allergy Clin. Immunol.">
        <title>High-quality assembly of Dermatophagoides pteronyssinus genome and transcriptome reveals a wide range of novel allergens.</title>
        <authorList>
            <person name="Liu X.Y."/>
            <person name="Yang K.Y."/>
            <person name="Wang M.Q."/>
            <person name="Kwok J.S."/>
            <person name="Zeng X."/>
            <person name="Yang Z."/>
            <person name="Xiao X.J."/>
            <person name="Lau C.P."/>
            <person name="Li Y."/>
            <person name="Huang Z.M."/>
            <person name="Ba J.G."/>
            <person name="Yim A.K."/>
            <person name="Ouyang C.Y."/>
            <person name="Ngai S.M."/>
            <person name="Chan T.F."/>
            <person name="Leung E.L."/>
            <person name="Liu L."/>
            <person name="Liu Z.G."/>
            <person name="Tsui S.K."/>
        </authorList>
    </citation>
    <scope>NUCLEOTIDE SEQUENCE [LARGE SCALE GENOMIC DNA]</scope>
    <source>
        <strain evidence="1">Derp</strain>
    </source>
</reference>
<dbReference type="EMBL" id="NJHN03000096">
    <property type="protein sequence ID" value="KAH9415446.1"/>
    <property type="molecule type" value="Genomic_DNA"/>
</dbReference>
<comment type="caution">
    <text evidence="1">The sequence shown here is derived from an EMBL/GenBank/DDBJ whole genome shotgun (WGS) entry which is preliminary data.</text>
</comment>
<evidence type="ECO:0000313" key="2">
    <source>
        <dbReference type="Proteomes" id="UP000887458"/>
    </source>
</evidence>
<reference evidence="1 2" key="2">
    <citation type="journal article" date="2022" name="Mol. Biol. Evol.">
        <title>Comparative Genomics Reveals Insights into the Divergent Evolution of Astigmatic Mites and Household Pest Adaptations.</title>
        <authorList>
            <person name="Xiong Q."/>
            <person name="Wan A.T."/>
            <person name="Liu X."/>
            <person name="Fung C.S."/>
            <person name="Xiao X."/>
            <person name="Malainual N."/>
            <person name="Hou J."/>
            <person name="Wang L."/>
            <person name="Wang M."/>
            <person name="Yang K.Y."/>
            <person name="Cui Y."/>
            <person name="Leung E.L."/>
            <person name="Nong W."/>
            <person name="Shin S.K."/>
            <person name="Au S.W."/>
            <person name="Jeong K.Y."/>
            <person name="Chew F.T."/>
            <person name="Hui J.H."/>
            <person name="Leung T.F."/>
            <person name="Tungtrongchitr A."/>
            <person name="Zhong N."/>
            <person name="Liu Z."/>
            <person name="Tsui S.K."/>
        </authorList>
    </citation>
    <scope>NUCLEOTIDE SEQUENCE [LARGE SCALE GENOMIC DNA]</scope>
    <source>
        <strain evidence="1">Derp</strain>
    </source>
</reference>
<sequence length="76" mass="9339">MYIYKLRDLYEIWLRQDSPTPFVHQMERKGGRSPTLRLRFGRRSDPLWNDKMPSIKNNRDINSIEDTDLERMPWKE</sequence>
<evidence type="ECO:0000313" key="1">
    <source>
        <dbReference type="EMBL" id="KAH9415446.1"/>
    </source>
</evidence>
<name>A0ABQ8IYQ6_DERPT</name>
<gene>
    <name evidence="1" type="ORF">DERP_010302</name>
</gene>
<dbReference type="Proteomes" id="UP000887458">
    <property type="component" value="Unassembled WGS sequence"/>
</dbReference>
<protein>
    <submittedName>
        <fullName evidence="1">Uncharacterized protein</fullName>
    </submittedName>
</protein>
<organism evidence="1 2">
    <name type="scientific">Dermatophagoides pteronyssinus</name>
    <name type="common">European house dust mite</name>
    <dbReference type="NCBI Taxonomy" id="6956"/>
    <lineage>
        <taxon>Eukaryota</taxon>
        <taxon>Metazoa</taxon>
        <taxon>Ecdysozoa</taxon>
        <taxon>Arthropoda</taxon>
        <taxon>Chelicerata</taxon>
        <taxon>Arachnida</taxon>
        <taxon>Acari</taxon>
        <taxon>Acariformes</taxon>
        <taxon>Sarcoptiformes</taxon>
        <taxon>Astigmata</taxon>
        <taxon>Psoroptidia</taxon>
        <taxon>Analgoidea</taxon>
        <taxon>Pyroglyphidae</taxon>
        <taxon>Dermatophagoidinae</taxon>
        <taxon>Dermatophagoides</taxon>
    </lineage>
</organism>